<reference evidence="4 5" key="1">
    <citation type="submission" date="2018-08" db="EMBL/GenBank/DDBJ databases">
        <title>Murine metabolic-syndrome-specific gut microbial biobank.</title>
        <authorList>
            <person name="Liu C."/>
        </authorList>
    </citation>
    <scope>NUCLEOTIDE SEQUENCE [LARGE SCALE GENOMIC DNA]</scope>
    <source>
        <strain evidence="4 5">583</strain>
    </source>
</reference>
<evidence type="ECO:0000313" key="4">
    <source>
        <dbReference type="EMBL" id="NBI07139.1"/>
    </source>
</evidence>
<dbReference type="AlphaFoldDB" id="A0A845QZF5"/>
<dbReference type="OrthoDB" id="9801456at2"/>
<accession>A0A845QZF5</accession>
<dbReference type="Proteomes" id="UP000467132">
    <property type="component" value="Unassembled WGS sequence"/>
</dbReference>
<dbReference type="Gene3D" id="3.40.50.20">
    <property type="match status" value="1"/>
</dbReference>
<dbReference type="Pfam" id="PF17836">
    <property type="entry name" value="PglD_N"/>
    <property type="match status" value="1"/>
</dbReference>
<dbReference type="PANTHER" id="PTHR43300">
    <property type="entry name" value="ACETYLTRANSFERASE"/>
    <property type="match status" value="1"/>
</dbReference>
<gene>
    <name evidence="4" type="ORF">D3Z33_09775</name>
</gene>
<dbReference type="PANTHER" id="PTHR43300:SF7">
    <property type="entry name" value="UDP-N-ACETYLBACILLOSAMINE N-ACETYLTRANSFERASE"/>
    <property type="match status" value="1"/>
</dbReference>
<organism evidence="4 5">
    <name type="scientific">Senegalia massiliensis</name>
    <dbReference type="NCBI Taxonomy" id="1720316"/>
    <lineage>
        <taxon>Bacteria</taxon>
        <taxon>Bacillati</taxon>
        <taxon>Bacillota</taxon>
        <taxon>Clostridia</taxon>
        <taxon>Eubacteriales</taxon>
        <taxon>Clostridiaceae</taxon>
        <taxon>Senegalia</taxon>
    </lineage>
</organism>
<dbReference type="Gene3D" id="2.160.10.10">
    <property type="entry name" value="Hexapeptide repeat proteins"/>
    <property type="match status" value="1"/>
</dbReference>
<name>A0A845QZF5_9CLOT</name>
<evidence type="ECO:0000259" key="3">
    <source>
        <dbReference type="Pfam" id="PF17836"/>
    </source>
</evidence>
<dbReference type="RefSeq" id="WP_160197604.1">
    <property type="nucleotide sequence ID" value="NZ_QXXA01000010.1"/>
</dbReference>
<sequence>MKWNGLPLLIFGSGGISKETYNIIKQINLHNGQQVYDFLGFVEDDISKVGNEIIDGYNVITCDNDIAEYTRYFPVIGVVIPIGNPKVKSIIYNKINNIRNIVYPNIIHPSVKFDIDNVKLGIGNILTAGVNLTCDIKIGNFNLINLNCTVGHDTELKDYNVINPLVAISGNIIIKNGCLIGTGAKILQELTVNDNSIIGSGAVVVRDVEENSTVVGVPAKLIK</sequence>
<keyword evidence="4" id="KW-0808">Transferase</keyword>
<feature type="active site" description="Proton acceptor" evidence="1">
    <location>
        <position position="152"/>
    </location>
</feature>
<proteinExistence type="predicted"/>
<feature type="binding site" evidence="2">
    <location>
        <position position="83"/>
    </location>
    <ligand>
        <name>substrate</name>
    </ligand>
</feature>
<evidence type="ECO:0000256" key="1">
    <source>
        <dbReference type="PIRSR" id="PIRSR620019-1"/>
    </source>
</evidence>
<dbReference type="SUPFAM" id="SSF51161">
    <property type="entry name" value="Trimeric LpxA-like enzymes"/>
    <property type="match status" value="1"/>
</dbReference>
<dbReference type="InterPro" id="IPR020019">
    <property type="entry name" value="AcTrfase_PglD-like"/>
</dbReference>
<keyword evidence="5" id="KW-1185">Reference proteome</keyword>
<feature type="site" description="Increases basicity of active site His" evidence="1">
    <location>
        <position position="153"/>
    </location>
</feature>
<comment type="caution">
    <text evidence="4">The sequence shown here is derived from an EMBL/GenBank/DDBJ whole genome shotgun (WGS) entry which is preliminary data.</text>
</comment>
<dbReference type="InterPro" id="IPR011004">
    <property type="entry name" value="Trimer_LpxA-like_sf"/>
</dbReference>
<dbReference type="InterPro" id="IPR041561">
    <property type="entry name" value="PglD_N"/>
</dbReference>
<dbReference type="InterPro" id="IPR050179">
    <property type="entry name" value="Trans_hexapeptide_repeat"/>
</dbReference>
<dbReference type="EMBL" id="QXXA01000010">
    <property type="protein sequence ID" value="NBI07139.1"/>
    <property type="molecule type" value="Genomic_DNA"/>
</dbReference>
<evidence type="ECO:0000256" key="2">
    <source>
        <dbReference type="PIRSR" id="PIRSR620019-2"/>
    </source>
</evidence>
<evidence type="ECO:0000313" key="5">
    <source>
        <dbReference type="Proteomes" id="UP000467132"/>
    </source>
</evidence>
<feature type="domain" description="PglD N-terminal" evidence="3">
    <location>
        <begin position="8"/>
        <end position="95"/>
    </location>
</feature>
<dbReference type="GO" id="GO:0016740">
    <property type="term" value="F:transferase activity"/>
    <property type="evidence" value="ECO:0007669"/>
    <property type="project" value="UniProtKB-KW"/>
</dbReference>
<dbReference type="CDD" id="cd03360">
    <property type="entry name" value="LbH_AT_putative"/>
    <property type="match status" value="1"/>
</dbReference>
<protein>
    <submittedName>
        <fullName evidence="4">Acetyltransferase</fullName>
    </submittedName>
</protein>